<dbReference type="SUPFAM" id="SSF52058">
    <property type="entry name" value="L domain-like"/>
    <property type="match status" value="1"/>
</dbReference>
<dbReference type="Gene3D" id="3.80.10.10">
    <property type="entry name" value="Ribonuclease Inhibitor"/>
    <property type="match status" value="1"/>
</dbReference>
<evidence type="ECO:0000256" key="1">
    <source>
        <dbReference type="ARBA" id="ARBA00022614"/>
    </source>
</evidence>
<dbReference type="InterPro" id="IPR032675">
    <property type="entry name" value="LRR_dom_sf"/>
</dbReference>
<dbReference type="EMBL" id="CAICTM010000265">
    <property type="protein sequence ID" value="CAB9506428.1"/>
    <property type="molecule type" value="Genomic_DNA"/>
</dbReference>
<dbReference type="Proteomes" id="UP001153069">
    <property type="component" value="Unassembled WGS sequence"/>
</dbReference>
<evidence type="ECO:0000256" key="2">
    <source>
        <dbReference type="ARBA" id="ARBA00022737"/>
    </source>
</evidence>
<protein>
    <submittedName>
        <fullName evidence="5">Leucine rich repeat</fullName>
    </submittedName>
</protein>
<name>A0A9N8HDN6_9STRA</name>
<feature type="region of interest" description="Disordered" evidence="3">
    <location>
        <begin position="1"/>
        <end position="38"/>
    </location>
</feature>
<evidence type="ECO:0000313" key="5">
    <source>
        <dbReference type="EMBL" id="CAB9506428.1"/>
    </source>
</evidence>
<feature type="compositionally biased region" description="Polar residues" evidence="3">
    <location>
        <begin position="22"/>
        <end position="32"/>
    </location>
</feature>
<evidence type="ECO:0000256" key="4">
    <source>
        <dbReference type="SAM" id="Phobius"/>
    </source>
</evidence>
<feature type="transmembrane region" description="Helical" evidence="4">
    <location>
        <begin position="60"/>
        <end position="83"/>
    </location>
</feature>
<sequence length="322" mass="34107">MPPTGHIDLQDNVDAEAPPLKITTSTPHTGRSINDDNRSINRNAKEQDEVHCSFHISRTICCAIGTATLVIIAVVVVVIAILASNSDSGASLAPTSANIAKPIPEATMAPSVSTPLSMNLTFTVPNPTTLQPSSSPSLPPTDQAAVIQDTVMLFGRVYNVTTTSRIGQSNTSLTGSIPTEIGLLTMLTGLLLNEHSLSGSIPSEFGLLTRLIYLSLYQSNLGGSIPTEVGLMTALTGLWLSDNNIDGNIPSELQSLTRLTTLSSNKNQFSGSIPLGIGLLTRLAFLDCSQNKLSGSIPTEIGFLTRLTRLTLYDNILRGEIP</sequence>
<keyword evidence="2" id="KW-0677">Repeat</keyword>
<evidence type="ECO:0000256" key="3">
    <source>
        <dbReference type="SAM" id="MobiDB-lite"/>
    </source>
</evidence>
<accession>A0A9N8HDN6</accession>
<proteinExistence type="predicted"/>
<evidence type="ECO:0000313" key="6">
    <source>
        <dbReference type="Proteomes" id="UP001153069"/>
    </source>
</evidence>
<comment type="caution">
    <text evidence="5">The sequence shown here is derived from an EMBL/GenBank/DDBJ whole genome shotgun (WGS) entry which is preliminary data.</text>
</comment>
<keyword evidence="4" id="KW-0812">Transmembrane</keyword>
<dbReference type="Pfam" id="PF00560">
    <property type="entry name" value="LRR_1"/>
    <property type="match status" value="2"/>
</dbReference>
<dbReference type="InterPro" id="IPR053213">
    <property type="entry name" value="RLP29"/>
</dbReference>
<keyword evidence="6" id="KW-1185">Reference proteome</keyword>
<reference evidence="5" key="1">
    <citation type="submission" date="2020-06" db="EMBL/GenBank/DDBJ databases">
        <authorList>
            <consortium name="Plant Systems Biology data submission"/>
        </authorList>
    </citation>
    <scope>NUCLEOTIDE SEQUENCE</scope>
    <source>
        <strain evidence="5">D6</strain>
    </source>
</reference>
<dbReference type="PANTHER" id="PTHR48009:SF4">
    <property type="entry name" value="LEUCINE-RICH REPEAT (LRR) FAMILY PROTEIN"/>
    <property type="match status" value="1"/>
</dbReference>
<dbReference type="InterPro" id="IPR001611">
    <property type="entry name" value="Leu-rich_rpt"/>
</dbReference>
<gene>
    <name evidence="5" type="ORF">SEMRO_266_G103220.1</name>
</gene>
<dbReference type="FunFam" id="3.80.10.10:FF:000041">
    <property type="entry name" value="LRR receptor-like serine/threonine-protein kinase ERECTA"/>
    <property type="match status" value="1"/>
</dbReference>
<dbReference type="AlphaFoldDB" id="A0A9N8HDN6"/>
<keyword evidence="4" id="KW-0472">Membrane</keyword>
<dbReference type="OrthoDB" id="676979at2759"/>
<keyword evidence="1" id="KW-0433">Leucine-rich repeat</keyword>
<keyword evidence="4" id="KW-1133">Transmembrane helix</keyword>
<dbReference type="PANTHER" id="PTHR48009">
    <property type="entry name" value="LEUCINE-RICH REPEAT (LRR) FAMILY PROTEIN"/>
    <property type="match status" value="1"/>
</dbReference>
<organism evidence="5 6">
    <name type="scientific">Seminavis robusta</name>
    <dbReference type="NCBI Taxonomy" id="568900"/>
    <lineage>
        <taxon>Eukaryota</taxon>
        <taxon>Sar</taxon>
        <taxon>Stramenopiles</taxon>
        <taxon>Ochrophyta</taxon>
        <taxon>Bacillariophyta</taxon>
        <taxon>Bacillariophyceae</taxon>
        <taxon>Bacillariophycidae</taxon>
        <taxon>Naviculales</taxon>
        <taxon>Naviculaceae</taxon>
        <taxon>Seminavis</taxon>
    </lineage>
</organism>